<dbReference type="EMBL" id="JASCZI010276470">
    <property type="protein sequence ID" value="MED6226821.1"/>
    <property type="molecule type" value="Genomic_DNA"/>
</dbReference>
<reference evidence="2 3" key="1">
    <citation type="journal article" date="2023" name="Plants (Basel)">
        <title>Bridging the Gap: Combining Genomics and Transcriptomics Approaches to Understand Stylosanthes scabra, an Orphan Legume from the Brazilian Caatinga.</title>
        <authorList>
            <person name="Ferreira-Neto J.R.C."/>
            <person name="da Silva M.D."/>
            <person name="Binneck E."/>
            <person name="de Melo N.F."/>
            <person name="da Silva R.H."/>
            <person name="de Melo A.L.T.M."/>
            <person name="Pandolfi V."/>
            <person name="Bustamante F.O."/>
            <person name="Brasileiro-Vidal A.C."/>
            <person name="Benko-Iseppon A.M."/>
        </authorList>
    </citation>
    <scope>NUCLEOTIDE SEQUENCE [LARGE SCALE GENOMIC DNA]</scope>
    <source>
        <tissue evidence="2">Leaves</tissue>
    </source>
</reference>
<proteinExistence type="predicted"/>
<dbReference type="Proteomes" id="UP001341840">
    <property type="component" value="Unassembled WGS sequence"/>
</dbReference>
<name>A0ABU6ZXY0_9FABA</name>
<evidence type="ECO:0000313" key="2">
    <source>
        <dbReference type="EMBL" id="MED6226821.1"/>
    </source>
</evidence>
<sequence length="132" mass="14441">DPTLTLAPSVGTSETEEQEAQALVTRVRDGRNTTPRRSCRQRQPLTDPGKRDRLEEQHHSAIRGGSERALGKVDPRGGVGLGSRQKSGIRRSHVESIHCDHASPRKGRGHASILISYLGGRDPQEVQIPRGN</sequence>
<feature type="region of interest" description="Disordered" evidence="1">
    <location>
        <begin position="1"/>
        <end position="110"/>
    </location>
</feature>
<evidence type="ECO:0000313" key="3">
    <source>
        <dbReference type="Proteomes" id="UP001341840"/>
    </source>
</evidence>
<feature type="compositionally biased region" description="Basic and acidic residues" evidence="1">
    <location>
        <begin position="48"/>
        <end position="75"/>
    </location>
</feature>
<evidence type="ECO:0000256" key="1">
    <source>
        <dbReference type="SAM" id="MobiDB-lite"/>
    </source>
</evidence>
<feature type="compositionally biased region" description="Polar residues" evidence="1">
    <location>
        <begin position="32"/>
        <end position="44"/>
    </location>
</feature>
<feature type="non-terminal residue" evidence="2">
    <location>
        <position position="1"/>
    </location>
</feature>
<gene>
    <name evidence="2" type="ORF">PIB30_107520</name>
</gene>
<accession>A0ABU6ZXY0</accession>
<organism evidence="2 3">
    <name type="scientific">Stylosanthes scabra</name>
    <dbReference type="NCBI Taxonomy" id="79078"/>
    <lineage>
        <taxon>Eukaryota</taxon>
        <taxon>Viridiplantae</taxon>
        <taxon>Streptophyta</taxon>
        <taxon>Embryophyta</taxon>
        <taxon>Tracheophyta</taxon>
        <taxon>Spermatophyta</taxon>
        <taxon>Magnoliopsida</taxon>
        <taxon>eudicotyledons</taxon>
        <taxon>Gunneridae</taxon>
        <taxon>Pentapetalae</taxon>
        <taxon>rosids</taxon>
        <taxon>fabids</taxon>
        <taxon>Fabales</taxon>
        <taxon>Fabaceae</taxon>
        <taxon>Papilionoideae</taxon>
        <taxon>50 kb inversion clade</taxon>
        <taxon>dalbergioids sensu lato</taxon>
        <taxon>Dalbergieae</taxon>
        <taxon>Pterocarpus clade</taxon>
        <taxon>Stylosanthes</taxon>
    </lineage>
</organism>
<feature type="compositionally biased region" description="Basic and acidic residues" evidence="1">
    <location>
        <begin position="92"/>
        <end position="103"/>
    </location>
</feature>
<keyword evidence="3" id="KW-1185">Reference proteome</keyword>
<protein>
    <submittedName>
        <fullName evidence="2">Uncharacterized protein</fullName>
    </submittedName>
</protein>
<comment type="caution">
    <text evidence="2">The sequence shown here is derived from an EMBL/GenBank/DDBJ whole genome shotgun (WGS) entry which is preliminary data.</text>
</comment>